<dbReference type="InterPro" id="IPR036097">
    <property type="entry name" value="HisK_dim/P_sf"/>
</dbReference>
<dbReference type="SUPFAM" id="SSF55785">
    <property type="entry name" value="PYP-like sensor domain (PAS domain)"/>
    <property type="match status" value="3"/>
</dbReference>
<comment type="similarity">
    <text evidence="2">In the N-terminal section; belongs to the phytochrome family.</text>
</comment>
<evidence type="ECO:0000256" key="4">
    <source>
        <dbReference type="ARBA" id="ARBA00022553"/>
    </source>
</evidence>
<feature type="domain" description="Response regulatory" evidence="16">
    <location>
        <begin position="828"/>
        <end position="944"/>
    </location>
</feature>
<dbReference type="Gene3D" id="3.40.50.2300">
    <property type="match status" value="1"/>
</dbReference>
<dbReference type="InterPro" id="IPR000014">
    <property type="entry name" value="PAS"/>
</dbReference>
<dbReference type="PROSITE" id="PS50109">
    <property type="entry name" value="HIS_KIN"/>
    <property type="match status" value="1"/>
</dbReference>
<keyword evidence="14" id="KW-0129">CBS domain</keyword>
<dbReference type="Pfam" id="PF00989">
    <property type="entry name" value="PAS"/>
    <property type="match status" value="1"/>
</dbReference>
<dbReference type="Pfam" id="PF08447">
    <property type="entry name" value="PAS_3"/>
    <property type="match status" value="2"/>
</dbReference>
<dbReference type="PROSITE" id="PS50113">
    <property type="entry name" value="PAC"/>
    <property type="match status" value="3"/>
</dbReference>
<dbReference type="eggNOG" id="COG5002">
    <property type="taxonomic scope" value="Bacteria"/>
</dbReference>
<evidence type="ECO:0000256" key="3">
    <source>
        <dbReference type="ARBA" id="ARBA00012438"/>
    </source>
</evidence>
<dbReference type="Pfam" id="PF02518">
    <property type="entry name" value="HATPase_c"/>
    <property type="match status" value="1"/>
</dbReference>
<dbReference type="PROSITE" id="PS50110">
    <property type="entry name" value="RESPONSE_REGULATORY"/>
    <property type="match status" value="1"/>
</dbReference>
<evidence type="ECO:0000256" key="11">
    <source>
        <dbReference type="ARBA" id="ARBA00068150"/>
    </source>
</evidence>
<dbReference type="InterPro" id="IPR000700">
    <property type="entry name" value="PAS-assoc_C"/>
</dbReference>
<dbReference type="PANTHER" id="PTHR45339:SF1">
    <property type="entry name" value="HYBRID SIGNAL TRANSDUCTION HISTIDINE KINASE J"/>
    <property type="match status" value="1"/>
</dbReference>
<dbReference type="PROSITE" id="PS50112">
    <property type="entry name" value="PAS"/>
    <property type="match status" value="3"/>
</dbReference>
<dbReference type="Gene3D" id="3.30.565.10">
    <property type="entry name" value="Histidine kinase-like ATPase, C-terminal domain"/>
    <property type="match status" value="1"/>
</dbReference>
<comment type="subunit">
    <text evidence="10">At low DSF concentrations, interacts with RpfF.</text>
</comment>
<evidence type="ECO:0000256" key="8">
    <source>
        <dbReference type="ARBA" id="ARBA00022840"/>
    </source>
</evidence>
<keyword evidence="9" id="KW-0902">Two-component regulatory system</keyword>
<feature type="domain" description="Histidine kinase" evidence="15">
    <location>
        <begin position="576"/>
        <end position="802"/>
    </location>
</feature>
<dbReference type="PRINTS" id="PR00344">
    <property type="entry name" value="BCTRLSENSOR"/>
</dbReference>
<dbReference type="InterPro" id="IPR036890">
    <property type="entry name" value="HATPase_C_sf"/>
</dbReference>
<dbReference type="PROSITE" id="PS51371">
    <property type="entry name" value="CBS"/>
    <property type="match status" value="1"/>
</dbReference>
<dbReference type="SMART" id="SM00448">
    <property type="entry name" value="REC"/>
    <property type="match status" value="1"/>
</dbReference>
<dbReference type="GO" id="GO:0000155">
    <property type="term" value="F:phosphorelay sensor kinase activity"/>
    <property type="evidence" value="ECO:0007669"/>
    <property type="project" value="InterPro"/>
</dbReference>
<dbReference type="InterPro" id="IPR004358">
    <property type="entry name" value="Sig_transdc_His_kin-like_C"/>
</dbReference>
<dbReference type="InterPro" id="IPR011006">
    <property type="entry name" value="CheY-like_superfamily"/>
</dbReference>
<evidence type="ECO:0000256" key="6">
    <source>
        <dbReference type="ARBA" id="ARBA00022741"/>
    </source>
</evidence>
<protein>
    <recommendedName>
        <fullName evidence="12">Circadian input-output histidine kinase CikA</fullName>
        <ecNumber evidence="3">2.7.13.3</ecNumber>
    </recommendedName>
    <alternativeName>
        <fullName evidence="11">Sensory/regulatory protein RpfC</fullName>
    </alternativeName>
</protein>
<dbReference type="KEGG" id="csn:Cyast_1863"/>
<name>K9YNZ4_CYASC</name>
<dbReference type="Pfam" id="PF00072">
    <property type="entry name" value="Response_reg"/>
    <property type="match status" value="1"/>
</dbReference>
<dbReference type="SUPFAM" id="SSF54631">
    <property type="entry name" value="CBS-domain pair"/>
    <property type="match status" value="1"/>
</dbReference>
<feature type="domain" description="PAS" evidence="17">
    <location>
        <begin position="303"/>
        <end position="373"/>
    </location>
</feature>
<evidence type="ECO:0000256" key="14">
    <source>
        <dbReference type="PROSITE-ProRule" id="PRU00703"/>
    </source>
</evidence>
<sequence length="944" mass="107714">MNLPLQLPSYVQKNFVTVSSEVKIFEVIELMGCGQKNPSINLNEGDGLINCALVENSNGLVGLVSPKDVVSWVAQKLPWKSVAVSEVMRNKIVTCRVDELENVGHLINLFSQEKIDILPVVDNQHRGIGIITSHGLLEIINSKKSLWLKNNEDDFSTPSNFDVVMKNKTFDVQNNRWQLAVEGAGDGTWDWNPQTDEVHFSRQWKRMLGFEDEEIGDRLEEWSDRVHPDDLDSCYRDIERYLRGETYIYQNEHRMLCKNGQYKWILDRGQVIERDSAGRPTRFIGTHSDIDYRKIIEIALKESEEKYRRIVETTTEGIWMIDREGKTNYVNAQMAEMLGYDPEEMLGKPLFYFMDQEAQQLAQKYLKKRIQGIKEQHDFRFTRKDGSDLWAIVSTTPSINEKGEYLGSLAMITDISDRHQTELALIEFKQRLDQLAIHIPGMIYQYRLYPDGSNQLPYASEGIRQIYGVSPQEVMKDATHLLKTIHPEDLPFVVQSSQESAENLTPWYCEYRICHQDGSIIWVSAHSTPTKQPDGSIIWHGYICDISDRIKIQQELIHAKETAEAATKSKSAFFAMMSHEIRTPMNGVIGMTGLLLDTNLTPEQKKLVEIIRSSGDSLLTIINDILDFSKIESGKLELEKQDFNLRECVDSVFDLLKYQAQKQDLDFYYFYDPELPTMFVGDISRIRQVLVNLLGNALKFTEKGEVSLTISGTKIEQRQNNNSKYEIKFAVKDSGIGIPKQKQDRLFKSFSQVDSSTNRKYGGTGLGLAISKLLTEKMGGKIWVESEVGMGSTFYFTIKIPTVKKIQPTDKPQLLTKLESPSPRKNLKILLAEDNTVNQKVALLSLKKIGYLADVASNGLEVIDALQRQHYDVILMDVQMPEMDGLTATRWIRKNYPKDQQPHIIAMTAGAMENDRTLCLDAGMNGYISKPINIDSLKQVLYLG</sequence>
<dbReference type="SMART" id="SM00387">
    <property type="entry name" value="HATPase_c"/>
    <property type="match status" value="1"/>
</dbReference>
<dbReference type="Gene3D" id="1.10.287.130">
    <property type="match status" value="1"/>
</dbReference>
<feature type="domain" description="PAC" evidence="18">
    <location>
        <begin position="507"/>
        <end position="558"/>
    </location>
</feature>
<keyword evidence="7 20" id="KW-0418">Kinase</keyword>
<dbReference type="InterPro" id="IPR001610">
    <property type="entry name" value="PAC"/>
</dbReference>
<dbReference type="CDD" id="cd00082">
    <property type="entry name" value="HisKA"/>
    <property type="match status" value="1"/>
</dbReference>
<evidence type="ECO:0000259" key="19">
    <source>
        <dbReference type="PROSITE" id="PS51371"/>
    </source>
</evidence>
<dbReference type="GO" id="GO:0005524">
    <property type="term" value="F:ATP binding"/>
    <property type="evidence" value="ECO:0007669"/>
    <property type="project" value="UniProtKB-KW"/>
</dbReference>
<dbReference type="SUPFAM" id="SSF55874">
    <property type="entry name" value="ATPase domain of HSP90 chaperone/DNA topoisomerase II/histidine kinase"/>
    <property type="match status" value="1"/>
</dbReference>
<dbReference type="STRING" id="292563.Cyast_1863"/>
<dbReference type="NCBIfam" id="TIGR00229">
    <property type="entry name" value="sensory_box"/>
    <property type="match status" value="3"/>
</dbReference>
<evidence type="ECO:0000313" key="21">
    <source>
        <dbReference type="Proteomes" id="UP000010483"/>
    </source>
</evidence>
<evidence type="ECO:0000259" key="15">
    <source>
        <dbReference type="PROSITE" id="PS50109"/>
    </source>
</evidence>
<dbReference type="InterPro" id="IPR000644">
    <property type="entry name" value="CBS_dom"/>
</dbReference>
<dbReference type="SMART" id="SM00091">
    <property type="entry name" value="PAS"/>
    <property type="match status" value="3"/>
</dbReference>
<comment type="catalytic activity">
    <reaction evidence="1">
        <text>ATP + protein L-histidine = ADP + protein N-phospho-L-histidine.</text>
        <dbReference type="EC" id="2.7.13.3"/>
    </reaction>
</comment>
<feature type="domain" description="PAC" evidence="18">
    <location>
        <begin position="249"/>
        <end position="302"/>
    </location>
</feature>
<evidence type="ECO:0000313" key="20">
    <source>
        <dbReference type="EMBL" id="AFZ47818.1"/>
    </source>
</evidence>
<feature type="domain" description="PAS" evidence="17">
    <location>
        <begin position="451"/>
        <end position="504"/>
    </location>
</feature>
<dbReference type="Gene3D" id="3.30.450.20">
    <property type="entry name" value="PAS domain"/>
    <property type="match status" value="3"/>
</dbReference>
<proteinExistence type="inferred from homology"/>
<reference evidence="21" key="1">
    <citation type="journal article" date="2013" name="Proc. Natl. Acad. Sci. U.S.A.">
        <title>Improving the coverage of the cyanobacterial phylum using diversity-driven genome sequencing.</title>
        <authorList>
            <person name="Shih P.M."/>
            <person name="Wu D."/>
            <person name="Latifi A."/>
            <person name="Axen S.D."/>
            <person name="Fewer D.P."/>
            <person name="Talla E."/>
            <person name="Calteau A."/>
            <person name="Cai F."/>
            <person name="Tandeau de Marsac N."/>
            <person name="Rippka R."/>
            <person name="Herdman M."/>
            <person name="Sivonen K."/>
            <person name="Coursin T."/>
            <person name="Laurent T."/>
            <person name="Goodwin L."/>
            <person name="Nolan M."/>
            <person name="Davenport K.W."/>
            <person name="Han C.S."/>
            <person name="Rubin E.M."/>
            <person name="Eisen J.A."/>
            <person name="Woyke T."/>
            <person name="Gugger M."/>
            <person name="Kerfeld C.A."/>
        </authorList>
    </citation>
    <scope>NUCLEOTIDE SEQUENCE [LARGE SCALE GENOMIC DNA]</scope>
    <source>
        <strain evidence="21">ATCC 29140 / PCC 7202</strain>
    </source>
</reference>
<dbReference type="SMART" id="SM00388">
    <property type="entry name" value="HisKA"/>
    <property type="match status" value="1"/>
</dbReference>
<feature type="domain" description="PAC" evidence="18">
    <location>
        <begin position="375"/>
        <end position="427"/>
    </location>
</feature>
<dbReference type="EMBL" id="CP003940">
    <property type="protein sequence ID" value="AFZ47818.1"/>
    <property type="molecule type" value="Genomic_DNA"/>
</dbReference>
<keyword evidence="6" id="KW-0547">Nucleotide-binding</keyword>
<evidence type="ECO:0000256" key="10">
    <source>
        <dbReference type="ARBA" id="ARBA00064003"/>
    </source>
</evidence>
<evidence type="ECO:0000256" key="1">
    <source>
        <dbReference type="ARBA" id="ARBA00000085"/>
    </source>
</evidence>
<dbReference type="InterPro" id="IPR046342">
    <property type="entry name" value="CBS_dom_sf"/>
</dbReference>
<dbReference type="FunFam" id="1.10.287.130:FF:000002">
    <property type="entry name" value="Two-component osmosensing histidine kinase"/>
    <property type="match status" value="1"/>
</dbReference>
<keyword evidence="21" id="KW-1185">Reference proteome</keyword>
<evidence type="ECO:0000259" key="16">
    <source>
        <dbReference type="PROSITE" id="PS50110"/>
    </source>
</evidence>
<dbReference type="InterPro" id="IPR001789">
    <property type="entry name" value="Sig_transdc_resp-reg_receiver"/>
</dbReference>
<dbReference type="EC" id="2.7.13.3" evidence="3"/>
<dbReference type="Proteomes" id="UP000010483">
    <property type="component" value="Chromosome"/>
</dbReference>
<dbReference type="InterPro" id="IPR013655">
    <property type="entry name" value="PAS_fold_3"/>
</dbReference>
<dbReference type="AlphaFoldDB" id="K9YNZ4"/>
<dbReference type="Gene3D" id="3.10.580.10">
    <property type="entry name" value="CBS-domain"/>
    <property type="match status" value="1"/>
</dbReference>
<dbReference type="CDD" id="cd16922">
    <property type="entry name" value="HATPase_EvgS-ArcB-TorS-like"/>
    <property type="match status" value="1"/>
</dbReference>
<dbReference type="InterPro" id="IPR003661">
    <property type="entry name" value="HisK_dim/P_dom"/>
</dbReference>
<dbReference type="eggNOG" id="COG2205">
    <property type="taxonomic scope" value="Bacteria"/>
</dbReference>
<dbReference type="InterPro" id="IPR013767">
    <property type="entry name" value="PAS_fold"/>
</dbReference>
<evidence type="ECO:0000256" key="13">
    <source>
        <dbReference type="PROSITE-ProRule" id="PRU00169"/>
    </source>
</evidence>
<evidence type="ECO:0000256" key="9">
    <source>
        <dbReference type="ARBA" id="ARBA00023012"/>
    </source>
</evidence>
<dbReference type="GO" id="GO:0006355">
    <property type="term" value="P:regulation of DNA-templated transcription"/>
    <property type="evidence" value="ECO:0007669"/>
    <property type="project" value="InterPro"/>
</dbReference>
<dbReference type="CDD" id="cd00130">
    <property type="entry name" value="PAS"/>
    <property type="match status" value="3"/>
</dbReference>
<dbReference type="SUPFAM" id="SSF52172">
    <property type="entry name" value="CheY-like"/>
    <property type="match status" value="1"/>
</dbReference>
<keyword evidence="5 20" id="KW-0808">Transferase</keyword>
<organism evidence="20 21">
    <name type="scientific">Cyanobacterium stanieri (strain ATCC 29140 / PCC 7202)</name>
    <dbReference type="NCBI Taxonomy" id="292563"/>
    <lineage>
        <taxon>Bacteria</taxon>
        <taxon>Bacillati</taxon>
        <taxon>Cyanobacteriota</taxon>
        <taxon>Cyanophyceae</taxon>
        <taxon>Oscillatoriophycideae</taxon>
        <taxon>Chroococcales</taxon>
        <taxon>Geminocystaceae</taxon>
        <taxon>Cyanobacterium</taxon>
    </lineage>
</organism>
<accession>K9YNZ4</accession>
<feature type="domain" description="PAS" evidence="17">
    <location>
        <begin position="173"/>
        <end position="245"/>
    </location>
</feature>
<dbReference type="Pfam" id="PF00571">
    <property type="entry name" value="CBS"/>
    <property type="match status" value="2"/>
</dbReference>
<dbReference type="PATRIC" id="fig|292563.3.peg.1947"/>
<evidence type="ECO:0000259" key="18">
    <source>
        <dbReference type="PROSITE" id="PS50113"/>
    </source>
</evidence>
<evidence type="ECO:0000256" key="2">
    <source>
        <dbReference type="ARBA" id="ARBA00006402"/>
    </source>
</evidence>
<dbReference type="Pfam" id="PF00512">
    <property type="entry name" value="HisKA"/>
    <property type="match status" value="1"/>
</dbReference>
<evidence type="ECO:0000259" key="17">
    <source>
        <dbReference type="PROSITE" id="PS50112"/>
    </source>
</evidence>
<dbReference type="InterPro" id="IPR005467">
    <property type="entry name" value="His_kinase_dom"/>
</dbReference>
<evidence type="ECO:0000256" key="12">
    <source>
        <dbReference type="ARBA" id="ARBA00074306"/>
    </source>
</evidence>
<keyword evidence="8" id="KW-0067">ATP-binding</keyword>
<dbReference type="CDD" id="cd17546">
    <property type="entry name" value="REC_hyHK_CKI1_RcsC-like"/>
    <property type="match status" value="1"/>
</dbReference>
<keyword evidence="4 13" id="KW-0597">Phosphoprotein</keyword>
<feature type="domain" description="CBS" evidence="19">
    <location>
        <begin position="88"/>
        <end position="146"/>
    </location>
</feature>
<dbReference type="PANTHER" id="PTHR45339">
    <property type="entry name" value="HYBRID SIGNAL TRANSDUCTION HISTIDINE KINASE J"/>
    <property type="match status" value="1"/>
</dbReference>
<gene>
    <name evidence="20" type="ordered locus">Cyast_1863</name>
</gene>
<dbReference type="InterPro" id="IPR003594">
    <property type="entry name" value="HATPase_dom"/>
</dbReference>
<dbReference type="SUPFAM" id="SSF47384">
    <property type="entry name" value="Homodimeric domain of signal transducing histidine kinase"/>
    <property type="match status" value="1"/>
</dbReference>
<dbReference type="HOGENOM" id="CLU_000445_114_15_3"/>
<evidence type="ECO:0000256" key="7">
    <source>
        <dbReference type="ARBA" id="ARBA00022777"/>
    </source>
</evidence>
<dbReference type="SMART" id="SM00086">
    <property type="entry name" value="PAC"/>
    <property type="match status" value="3"/>
</dbReference>
<feature type="modified residue" description="4-aspartylphosphate" evidence="13">
    <location>
        <position position="877"/>
    </location>
</feature>
<dbReference type="InterPro" id="IPR035965">
    <property type="entry name" value="PAS-like_dom_sf"/>
</dbReference>
<dbReference type="FunFam" id="3.30.565.10:FF:000010">
    <property type="entry name" value="Sensor histidine kinase RcsC"/>
    <property type="match status" value="1"/>
</dbReference>
<dbReference type="BioCyc" id="CSTA292563:G1353-1871-MONOMER"/>
<evidence type="ECO:0000256" key="5">
    <source>
        <dbReference type="ARBA" id="ARBA00022679"/>
    </source>
</evidence>